<evidence type="ECO:0000313" key="16">
    <source>
        <dbReference type="Proteomes" id="UP000254634"/>
    </source>
</evidence>
<feature type="active site" description="Proton acceptor" evidence="8">
    <location>
        <position position="74"/>
    </location>
</feature>
<dbReference type="RefSeq" id="WP_018372242.1">
    <property type="nucleotide sequence ID" value="NZ_UHFR01000005.1"/>
</dbReference>
<evidence type="ECO:0000256" key="7">
    <source>
        <dbReference type="ARBA" id="ARBA00023316"/>
    </source>
</evidence>
<proteinExistence type="inferred from homology"/>
<dbReference type="Gene3D" id="2.30.140.20">
    <property type="entry name" value="Penicillin-binding protein 4, C-terminal domain"/>
    <property type="match status" value="1"/>
</dbReference>
<dbReference type="SUPFAM" id="SSF69189">
    <property type="entry name" value="Penicillin-binding protein associated domain"/>
    <property type="match status" value="1"/>
</dbReference>
<dbReference type="PANTHER" id="PTHR35333">
    <property type="entry name" value="BETA-LACTAMASE"/>
    <property type="match status" value="1"/>
</dbReference>
<keyword evidence="11" id="KW-0472">Membrane</keyword>
<evidence type="ECO:0000256" key="1">
    <source>
        <dbReference type="ARBA" id="ARBA00003217"/>
    </source>
</evidence>
<dbReference type="STRING" id="1123307.GCA_000380065_01528"/>
<reference evidence="15" key="1">
    <citation type="submission" date="2018-06" db="EMBL/GenBank/DDBJ databases">
        <authorList>
            <consortium name="Pathogen Informatics"/>
            <person name="Doyle S."/>
        </authorList>
    </citation>
    <scope>NUCLEOTIDE SEQUENCE [LARGE SCALE GENOMIC DNA]</scope>
    <source>
        <strain evidence="15">NCTC13765</strain>
    </source>
</reference>
<keyword evidence="6" id="KW-0573">Peptidoglycan synthesis</keyword>
<keyword evidence="16" id="KW-1185">Reference proteome</keyword>
<dbReference type="InterPro" id="IPR012338">
    <property type="entry name" value="Beta-lactam/transpept-like"/>
</dbReference>
<feature type="domain" description="Penicillin-binding protein 4 C-terminal" evidence="14">
    <location>
        <begin position="320"/>
        <end position="372"/>
    </location>
</feature>
<feature type="active site" description="Acyl-ester intermediate" evidence="8">
    <location>
        <position position="71"/>
    </location>
</feature>
<evidence type="ECO:0000313" key="15">
    <source>
        <dbReference type="EMBL" id="SUN76836.1"/>
    </source>
</evidence>
<accession>A0A380L0U2</accession>
<dbReference type="InterPro" id="IPR001967">
    <property type="entry name" value="Peptidase_S11_N"/>
</dbReference>
<dbReference type="GO" id="GO:0046677">
    <property type="term" value="P:response to antibiotic"/>
    <property type="evidence" value="ECO:0007669"/>
    <property type="project" value="InterPro"/>
</dbReference>
<evidence type="ECO:0000256" key="6">
    <source>
        <dbReference type="ARBA" id="ARBA00022984"/>
    </source>
</evidence>
<dbReference type="InterPro" id="IPR015956">
    <property type="entry name" value="Peniciliin-bd_prot_C_sf"/>
</dbReference>
<gene>
    <name evidence="15" type="primary">dacA_2</name>
    <name evidence="15" type="ORF">NCTC13765_01336</name>
</gene>
<keyword evidence="5" id="KW-0133">Cell shape</keyword>
<evidence type="ECO:0000259" key="13">
    <source>
        <dbReference type="Pfam" id="PF00768"/>
    </source>
</evidence>
<evidence type="ECO:0000256" key="5">
    <source>
        <dbReference type="ARBA" id="ARBA00022960"/>
    </source>
</evidence>
<dbReference type="AlphaFoldDB" id="A0A380L0U2"/>
<evidence type="ECO:0000256" key="12">
    <source>
        <dbReference type="SAM" id="SignalP"/>
    </source>
</evidence>
<feature type="transmembrane region" description="Helical" evidence="11">
    <location>
        <begin position="413"/>
        <end position="430"/>
    </location>
</feature>
<evidence type="ECO:0000256" key="11">
    <source>
        <dbReference type="SAM" id="Phobius"/>
    </source>
</evidence>
<feature type="binding site" evidence="9">
    <location>
        <position position="262"/>
    </location>
    <ligand>
        <name>substrate</name>
    </ligand>
</feature>
<dbReference type="InterPro" id="IPR015294">
    <property type="entry name" value="Pen-bd_prot4_C_dom"/>
</dbReference>
<keyword evidence="15" id="KW-0121">Carboxypeptidase</keyword>
<dbReference type="Gene3D" id="3.40.710.10">
    <property type="entry name" value="DD-peptidase/beta-lactamase superfamily"/>
    <property type="match status" value="1"/>
</dbReference>
<comment type="function">
    <text evidence="1">Removes C-terminal D-alanyl residues from sugar-peptide cell wall precursors.</text>
</comment>
<protein>
    <submittedName>
        <fullName evidence="15">DD-carboxypeptidase</fullName>
        <ecNumber evidence="15">3.4.16.4</ecNumber>
    </submittedName>
</protein>
<dbReference type="PANTHER" id="PTHR35333:SF4">
    <property type="entry name" value="SLR0121 PROTEIN"/>
    <property type="match status" value="1"/>
</dbReference>
<keyword evidence="7" id="KW-0961">Cell wall biogenesis/degradation</keyword>
<sequence>MKRVLFFCVLLLTFVGTVTTSVVADELLDITRAAGYDVKDYNRPKSSIIIDAKTGDVLWQDNVDEVRDPASMSKLMTLYLVFEAIKEGKLSEDTVITATANDQAISKIYEISNNKIVAGVDYKVSELITMTAVPSSNATTVMLANYLSNNNPDTFLDMMNAKAQELGMTNTKWFNASGAAAVSFKGLYNPQNYNIYSDNQTTARDLAILGYNFVNRYPDILKYTSKPVVTVKAGTPYEETFETYNYSLPGAKYGLNGVDGLKTGSSPNGAFNYIATMQRGEQRLVEVIMGVGNWSDQDGEYYRHPFGNALAEKAYADYEYKKILSAGEQTIDGKKYRLSKDFYATVKKGTDPKVAITDNQLHLENGLETLSPKVSDRMAVEPIRETVVETAKEVVTKPADTKSWKRLLVEHKLLVLLPVILLLIIFAIECRGRKRRKAQVNNERLSRRNR</sequence>
<feature type="chain" id="PRO_5039179534" evidence="12">
    <location>
        <begin position="25"/>
        <end position="450"/>
    </location>
</feature>
<dbReference type="Pfam" id="PF00768">
    <property type="entry name" value="Peptidase_S11"/>
    <property type="match status" value="1"/>
</dbReference>
<feature type="active site" evidence="8">
    <location>
        <position position="135"/>
    </location>
</feature>
<keyword evidence="4 15" id="KW-0378">Hydrolase</keyword>
<evidence type="ECO:0000256" key="4">
    <source>
        <dbReference type="ARBA" id="ARBA00022801"/>
    </source>
</evidence>
<evidence type="ECO:0000256" key="2">
    <source>
        <dbReference type="ARBA" id="ARBA00007164"/>
    </source>
</evidence>
<dbReference type="InterPro" id="IPR018044">
    <property type="entry name" value="Peptidase_S11"/>
</dbReference>
<evidence type="ECO:0000259" key="14">
    <source>
        <dbReference type="Pfam" id="PF09211"/>
    </source>
</evidence>
<dbReference type="Proteomes" id="UP000254634">
    <property type="component" value="Unassembled WGS sequence"/>
</dbReference>
<dbReference type="PRINTS" id="PR00725">
    <property type="entry name" value="DADACBPTASE1"/>
</dbReference>
<keyword evidence="15" id="KW-0645">Protease</keyword>
<dbReference type="GO" id="GO:0009252">
    <property type="term" value="P:peptidoglycan biosynthetic process"/>
    <property type="evidence" value="ECO:0007669"/>
    <property type="project" value="UniProtKB-KW"/>
</dbReference>
<dbReference type="GO" id="GO:0071555">
    <property type="term" value="P:cell wall organization"/>
    <property type="evidence" value="ECO:0007669"/>
    <property type="project" value="UniProtKB-KW"/>
</dbReference>
<name>A0A380L0U2_9STRE</name>
<dbReference type="GO" id="GO:0008800">
    <property type="term" value="F:beta-lactamase activity"/>
    <property type="evidence" value="ECO:0007669"/>
    <property type="project" value="InterPro"/>
</dbReference>
<dbReference type="EMBL" id="UHFR01000005">
    <property type="protein sequence ID" value="SUN76836.1"/>
    <property type="molecule type" value="Genomic_DNA"/>
</dbReference>
<feature type="signal peptide" evidence="12">
    <location>
        <begin position="1"/>
        <end position="24"/>
    </location>
</feature>
<dbReference type="InterPro" id="IPR000871">
    <property type="entry name" value="Beta-lactam_class-A"/>
</dbReference>
<keyword evidence="3 12" id="KW-0732">Signal</keyword>
<dbReference type="EC" id="3.4.16.4" evidence="15"/>
<evidence type="ECO:0000256" key="9">
    <source>
        <dbReference type="PIRSR" id="PIRSR618044-2"/>
    </source>
</evidence>
<evidence type="ECO:0000256" key="8">
    <source>
        <dbReference type="PIRSR" id="PIRSR618044-1"/>
    </source>
</evidence>
<dbReference type="InterPro" id="IPR037091">
    <property type="entry name" value="Pen-bd_prot4_C_dom_sf"/>
</dbReference>
<dbReference type="SUPFAM" id="SSF56601">
    <property type="entry name" value="beta-lactamase/transpeptidase-like"/>
    <property type="match status" value="1"/>
</dbReference>
<organism evidence="15 16">
    <name type="scientific">Streptococcus massiliensis</name>
    <dbReference type="NCBI Taxonomy" id="313439"/>
    <lineage>
        <taxon>Bacteria</taxon>
        <taxon>Bacillati</taxon>
        <taxon>Bacillota</taxon>
        <taxon>Bacilli</taxon>
        <taxon>Lactobacillales</taxon>
        <taxon>Streptococcaceae</taxon>
        <taxon>Streptococcus</taxon>
    </lineage>
</organism>
<dbReference type="OrthoDB" id="9791132at2"/>
<dbReference type="GO" id="GO:0030655">
    <property type="term" value="P:beta-lactam antibiotic catabolic process"/>
    <property type="evidence" value="ECO:0007669"/>
    <property type="project" value="InterPro"/>
</dbReference>
<evidence type="ECO:0000256" key="10">
    <source>
        <dbReference type="RuleBase" id="RU004016"/>
    </source>
</evidence>
<dbReference type="GO" id="GO:0009002">
    <property type="term" value="F:serine-type D-Ala-D-Ala carboxypeptidase activity"/>
    <property type="evidence" value="ECO:0007669"/>
    <property type="project" value="UniProtKB-EC"/>
</dbReference>
<keyword evidence="11" id="KW-1133">Transmembrane helix</keyword>
<dbReference type="Pfam" id="PF09211">
    <property type="entry name" value="DUF1958"/>
    <property type="match status" value="1"/>
</dbReference>
<dbReference type="GO" id="GO:0008360">
    <property type="term" value="P:regulation of cell shape"/>
    <property type="evidence" value="ECO:0007669"/>
    <property type="project" value="UniProtKB-KW"/>
</dbReference>
<comment type="similarity">
    <text evidence="2 10">Belongs to the peptidase S11 family.</text>
</comment>
<dbReference type="GO" id="GO:0006508">
    <property type="term" value="P:proteolysis"/>
    <property type="evidence" value="ECO:0007669"/>
    <property type="project" value="InterPro"/>
</dbReference>
<evidence type="ECO:0000256" key="3">
    <source>
        <dbReference type="ARBA" id="ARBA00022729"/>
    </source>
</evidence>
<feature type="domain" description="Peptidase S11 D-alanyl-D-alanine carboxypeptidase A N-terminal" evidence="13">
    <location>
        <begin position="44"/>
        <end position="291"/>
    </location>
</feature>
<keyword evidence="11" id="KW-0812">Transmembrane</keyword>